<dbReference type="HOGENOM" id="CLU_000445_11_28_5"/>
<dbReference type="eggNOG" id="COG2198">
    <property type="taxonomic scope" value="Bacteria"/>
</dbReference>
<dbReference type="eggNOG" id="COG3706">
    <property type="taxonomic scope" value="Bacteria"/>
</dbReference>
<dbReference type="InterPro" id="IPR043128">
    <property type="entry name" value="Rev_trsase/Diguanyl_cyclase"/>
</dbReference>
<dbReference type="eggNOG" id="COG0745">
    <property type="taxonomic scope" value="Bacteria"/>
</dbReference>
<dbReference type="GO" id="GO:1902201">
    <property type="term" value="P:negative regulation of bacterial-type flagellum-dependent cell motility"/>
    <property type="evidence" value="ECO:0007669"/>
    <property type="project" value="TreeGrafter"/>
</dbReference>
<sequence>MHDKQLAFHKKMAHLRSSFLRGLPERLERGRVLLQGVHSGEGLSAVKELHLLFHSIKGTSASFQLYEINLSAKAAEAMLMIALEHKKLPESAQLELLTQQLENIVNMADATTLAYSTPPCFELPKQAPDASNVANIASESEIYICDDDPILLAQLVSQLACFGYHASAFHTLDDLEQAVRQRLPSALVMDVVFPEGKEAGLERVESLKTYLNGHVPIVFISSRNDFESRMRAVQAGGRAYCHKPIRSTELLDVLDGLTMTHPPEPFHILVVDDEPDTANYHALVLQEAGMLTRIVSDPAHVLEALTGFNADLVLMDMYLPQCSGAELATLLRQTPGYLSLPIVFLSSETNTGRQYQAMKVGVDGFLNKPIQADTLIAEVSMRAERMRTLRSLMIRDSLTGLYNHTTTKHFLDSEIASASRRNSTTCFAMIDLDYFKKVNDTYGHAMGDQVLVALSRLLQQRVRQSDVVGRYGGEEFAVVLTDIDLERAKAILDQLREDFARVKFFANGIEFTCSFSCGVAAFPRLETALEIGEAADKALYQAKREGRNQVVAFQS</sequence>
<keyword evidence="8" id="KW-1185">Reference proteome</keyword>
<evidence type="ECO:0000259" key="5">
    <source>
        <dbReference type="PROSITE" id="PS50110"/>
    </source>
</evidence>
<feature type="modified residue" description="4-aspartylphosphate" evidence="4">
    <location>
        <position position="190"/>
    </location>
</feature>
<protein>
    <recommendedName>
        <fullName evidence="1">diguanylate cyclase</fullName>
        <ecNumber evidence="1">2.7.7.65</ecNumber>
    </recommendedName>
</protein>
<accession>A0L7Q0</accession>
<dbReference type="Pfam" id="PF00990">
    <property type="entry name" value="GGDEF"/>
    <property type="match status" value="1"/>
</dbReference>
<feature type="domain" description="Response regulatory" evidence="5">
    <location>
        <begin position="267"/>
        <end position="383"/>
    </location>
</feature>
<dbReference type="SMART" id="SM00448">
    <property type="entry name" value="REC"/>
    <property type="match status" value="2"/>
</dbReference>
<dbReference type="STRING" id="156889.Mmc1_1484"/>
<dbReference type="InterPro" id="IPR050469">
    <property type="entry name" value="Diguanylate_Cyclase"/>
</dbReference>
<dbReference type="Gene3D" id="3.40.50.2300">
    <property type="match status" value="2"/>
</dbReference>
<dbReference type="RefSeq" id="WP_011713146.1">
    <property type="nucleotide sequence ID" value="NC_008576.1"/>
</dbReference>
<dbReference type="FunFam" id="3.30.70.270:FF:000001">
    <property type="entry name" value="Diguanylate cyclase domain protein"/>
    <property type="match status" value="1"/>
</dbReference>
<dbReference type="GO" id="GO:0004672">
    <property type="term" value="F:protein kinase activity"/>
    <property type="evidence" value="ECO:0007669"/>
    <property type="project" value="UniProtKB-ARBA"/>
</dbReference>
<feature type="domain" description="Response regulatory" evidence="5">
    <location>
        <begin position="141"/>
        <end position="258"/>
    </location>
</feature>
<dbReference type="InterPro" id="IPR008207">
    <property type="entry name" value="Sig_transdc_His_kin_Hpt_dom"/>
</dbReference>
<dbReference type="CDD" id="cd00156">
    <property type="entry name" value="REC"/>
    <property type="match status" value="2"/>
</dbReference>
<dbReference type="InterPro" id="IPR036641">
    <property type="entry name" value="HPT_dom_sf"/>
</dbReference>
<evidence type="ECO:0000256" key="1">
    <source>
        <dbReference type="ARBA" id="ARBA00012528"/>
    </source>
</evidence>
<keyword evidence="4" id="KW-0597">Phosphoprotein</keyword>
<dbReference type="InterPro" id="IPR001789">
    <property type="entry name" value="Sig_transdc_resp-reg_receiver"/>
</dbReference>
<dbReference type="GO" id="GO:0043709">
    <property type="term" value="P:cell adhesion involved in single-species biofilm formation"/>
    <property type="evidence" value="ECO:0007669"/>
    <property type="project" value="TreeGrafter"/>
</dbReference>
<dbReference type="OrthoDB" id="9812260at2"/>
<dbReference type="SUPFAM" id="SSF47226">
    <property type="entry name" value="Histidine-containing phosphotransfer domain, HPT domain"/>
    <property type="match status" value="1"/>
</dbReference>
<feature type="modified residue" description="4-aspartylphosphate" evidence="4">
    <location>
        <position position="316"/>
    </location>
</feature>
<dbReference type="Gene3D" id="1.20.120.160">
    <property type="entry name" value="HPT domain"/>
    <property type="match status" value="1"/>
</dbReference>
<feature type="domain" description="GGDEF" evidence="6">
    <location>
        <begin position="423"/>
        <end position="555"/>
    </location>
</feature>
<name>A0L7Q0_MAGMM</name>
<dbReference type="SMART" id="SM00267">
    <property type="entry name" value="GGDEF"/>
    <property type="match status" value="1"/>
</dbReference>
<dbReference type="GO" id="GO:0052621">
    <property type="term" value="F:diguanylate cyclase activity"/>
    <property type="evidence" value="ECO:0007669"/>
    <property type="project" value="UniProtKB-EC"/>
</dbReference>
<reference evidence="7 8" key="2">
    <citation type="journal article" date="2012" name="Int. J. Syst. Evol. Microbiol.">
        <title>Magnetococcus marinus gen. nov., sp. nov., a marine, magnetotactic bacterium that represents a novel lineage (Magnetococcaceae fam. nov.; Magnetococcales ord. nov.) at the base of the Alphaproteobacteria.</title>
        <authorList>
            <person name="Bazylinski D.A."/>
            <person name="Williams T.J."/>
            <person name="Lefevre C.T."/>
            <person name="Berg R.J."/>
            <person name="Zhang C.L."/>
            <person name="Bowser S.S."/>
            <person name="Dean A.J."/>
            <person name="Beveridge T.J."/>
        </authorList>
    </citation>
    <scope>NUCLEOTIDE SEQUENCE [LARGE SCALE GENOMIC DNA]</scope>
    <source>
        <strain evidence="8">ATCC BAA-1437 / JCM 17883 / MC-1</strain>
    </source>
</reference>
<dbReference type="SUPFAM" id="SSF52172">
    <property type="entry name" value="CheY-like"/>
    <property type="match status" value="2"/>
</dbReference>
<dbReference type="SUPFAM" id="SSF55073">
    <property type="entry name" value="Nucleotide cyclase"/>
    <property type="match status" value="1"/>
</dbReference>
<dbReference type="PANTHER" id="PTHR45138">
    <property type="entry name" value="REGULATORY COMPONENTS OF SENSORY TRANSDUCTION SYSTEM"/>
    <property type="match status" value="1"/>
</dbReference>
<dbReference type="Pfam" id="PF00072">
    <property type="entry name" value="Response_reg"/>
    <property type="match status" value="2"/>
</dbReference>
<dbReference type="EC" id="2.7.7.65" evidence="1"/>
<dbReference type="PROSITE" id="PS50110">
    <property type="entry name" value="RESPONSE_REGULATORY"/>
    <property type="match status" value="2"/>
</dbReference>
<dbReference type="KEGG" id="mgm:Mmc1_1484"/>
<dbReference type="InterPro" id="IPR029787">
    <property type="entry name" value="Nucleotide_cyclase"/>
</dbReference>
<reference evidence="8" key="1">
    <citation type="journal article" date="2009" name="Appl. Environ. Microbiol.">
        <title>Complete genome sequence of the chemolithoautotrophic marine magnetotactic coccus strain MC-1.</title>
        <authorList>
            <person name="Schubbe S."/>
            <person name="Williams T.J."/>
            <person name="Xie G."/>
            <person name="Kiss H.E."/>
            <person name="Brettin T.S."/>
            <person name="Martinez D."/>
            <person name="Ross C.A."/>
            <person name="Schuler D."/>
            <person name="Cox B.L."/>
            <person name="Nealson K.H."/>
            <person name="Bazylinski D.A."/>
        </authorList>
    </citation>
    <scope>NUCLEOTIDE SEQUENCE [LARGE SCALE GENOMIC DNA]</scope>
    <source>
        <strain evidence="8">ATCC BAA-1437 / JCM 17883 / MC-1</strain>
    </source>
</reference>
<dbReference type="GO" id="GO:0005886">
    <property type="term" value="C:plasma membrane"/>
    <property type="evidence" value="ECO:0007669"/>
    <property type="project" value="TreeGrafter"/>
</dbReference>
<dbReference type="AlphaFoldDB" id="A0L7Q0"/>
<dbReference type="GO" id="GO:0000160">
    <property type="term" value="P:phosphorelay signal transduction system"/>
    <property type="evidence" value="ECO:0007669"/>
    <property type="project" value="UniProtKB-KW"/>
</dbReference>
<comment type="catalytic activity">
    <reaction evidence="3">
        <text>2 GTP = 3',3'-c-di-GMP + 2 diphosphate</text>
        <dbReference type="Rhea" id="RHEA:24898"/>
        <dbReference type="ChEBI" id="CHEBI:33019"/>
        <dbReference type="ChEBI" id="CHEBI:37565"/>
        <dbReference type="ChEBI" id="CHEBI:58805"/>
        <dbReference type="EC" id="2.7.7.65"/>
    </reaction>
</comment>
<dbReference type="PROSITE" id="PS50887">
    <property type="entry name" value="GGDEF"/>
    <property type="match status" value="1"/>
</dbReference>
<dbReference type="Pfam" id="PF01627">
    <property type="entry name" value="Hpt"/>
    <property type="match status" value="1"/>
</dbReference>
<dbReference type="NCBIfam" id="TIGR00254">
    <property type="entry name" value="GGDEF"/>
    <property type="match status" value="1"/>
</dbReference>
<dbReference type="PANTHER" id="PTHR45138:SF9">
    <property type="entry name" value="DIGUANYLATE CYCLASE DGCM-RELATED"/>
    <property type="match status" value="1"/>
</dbReference>
<evidence type="ECO:0000313" key="7">
    <source>
        <dbReference type="EMBL" id="ABK43993.1"/>
    </source>
</evidence>
<dbReference type="InterPro" id="IPR000160">
    <property type="entry name" value="GGDEF_dom"/>
</dbReference>
<keyword evidence="2" id="KW-0902">Two-component regulatory system</keyword>
<dbReference type="EMBL" id="CP000471">
    <property type="protein sequence ID" value="ABK43993.1"/>
    <property type="molecule type" value="Genomic_DNA"/>
</dbReference>
<gene>
    <name evidence="7" type="ordered locus">Mmc1_1484</name>
</gene>
<proteinExistence type="predicted"/>
<evidence type="ECO:0000313" key="8">
    <source>
        <dbReference type="Proteomes" id="UP000002586"/>
    </source>
</evidence>
<dbReference type="Proteomes" id="UP000002586">
    <property type="component" value="Chromosome"/>
</dbReference>
<dbReference type="CDD" id="cd01949">
    <property type="entry name" value="GGDEF"/>
    <property type="match status" value="1"/>
</dbReference>
<evidence type="ECO:0000256" key="4">
    <source>
        <dbReference type="PROSITE-ProRule" id="PRU00169"/>
    </source>
</evidence>
<evidence type="ECO:0000259" key="6">
    <source>
        <dbReference type="PROSITE" id="PS50887"/>
    </source>
</evidence>
<evidence type="ECO:0000256" key="2">
    <source>
        <dbReference type="ARBA" id="ARBA00023012"/>
    </source>
</evidence>
<organism evidence="7 8">
    <name type="scientific">Magnetococcus marinus (strain ATCC BAA-1437 / JCM 17883 / MC-1)</name>
    <dbReference type="NCBI Taxonomy" id="156889"/>
    <lineage>
        <taxon>Bacteria</taxon>
        <taxon>Pseudomonadati</taxon>
        <taxon>Pseudomonadota</taxon>
        <taxon>Magnetococcia</taxon>
        <taxon>Magnetococcales</taxon>
        <taxon>Magnetococcaceae</taxon>
        <taxon>Magnetococcus</taxon>
    </lineage>
</organism>
<dbReference type="InterPro" id="IPR011006">
    <property type="entry name" value="CheY-like_superfamily"/>
</dbReference>
<evidence type="ECO:0000256" key="3">
    <source>
        <dbReference type="ARBA" id="ARBA00034247"/>
    </source>
</evidence>
<dbReference type="Gene3D" id="3.30.70.270">
    <property type="match status" value="1"/>
</dbReference>